<feature type="region of interest" description="Disordered" evidence="1">
    <location>
        <begin position="1"/>
        <end position="27"/>
    </location>
</feature>
<reference evidence="3" key="1">
    <citation type="submission" date="2024-07" db="EMBL/GenBank/DDBJ databases">
        <authorList>
            <person name="Yu S.T."/>
        </authorList>
    </citation>
    <scope>NUCLEOTIDE SEQUENCE</scope>
    <source>
        <strain evidence="3">R44</strain>
    </source>
</reference>
<feature type="domain" description="SseB protein N-terminal" evidence="2">
    <location>
        <begin position="16"/>
        <end position="95"/>
    </location>
</feature>
<dbReference type="Pfam" id="PF07179">
    <property type="entry name" value="SseB"/>
    <property type="match status" value="1"/>
</dbReference>
<feature type="region of interest" description="Disordered" evidence="1">
    <location>
        <begin position="94"/>
        <end position="119"/>
    </location>
</feature>
<name>A0AB39T6Z0_9ACTN</name>
<evidence type="ECO:0000259" key="2">
    <source>
        <dbReference type="Pfam" id="PF07179"/>
    </source>
</evidence>
<evidence type="ECO:0000313" key="3">
    <source>
        <dbReference type="EMBL" id="XDQ75343.1"/>
    </source>
</evidence>
<dbReference type="InterPro" id="IPR049975">
    <property type="entry name" value="SAV_915-like_dom"/>
</dbReference>
<organism evidence="3">
    <name type="scientific">Streptomyces sp. R44</name>
    <dbReference type="NCBI Taxonomy" id="3238633"/>
    <lineage>
        <taxon>Bacteria</taxon>
        <taxon>Bacillati</taxon>
        <taxon>Actinomycetota</taxon>
        <taxon>Actinomycetes</taxon>
        <taxon>Kitasatosporales</taxon>
        <taxon>Streptomycetaceae</taxon>
        <taxon>Streptomyces</taxon>
    </lineage>
</organism>
<accession>A0AB39T6Z0</accession>
<feature type="compositionally biased region" description="Low complexity" evidence="1">
    <location>
        <begin position="94"/>
        <end position="106"/>
    </location>
</feature>
<dbReference type="RefSeq" id="WP_369147866.1">
    <property type="nucleotide sequence ID" value="NZ_CP163444.1"/>
</dbReference>
<feature type="compositionally biased region" description="Acidic residues" evidence="1">
    <location>
        <begin position="1"/>
        <end position="17"/>
    </location>
</feature>
<gene>
    <name evidence="3" type="ORF">AB5J54_34575</name>
</gene>
<dbReference type="AlphaFoldDB" id="A0AB39T6Z0"/>
<sequence>MCLFQYEDDDPEPEEPDPAGPLYVPGRPGTRTVAVRVFRTPLGSRTAVGFTTVERLTATLGAEQPWIRLSESLLRALAEPLAVELLTVDPTLTAPAVTSPSASAQASRKRPAGRVARTT</sequence>
<dbReference type="NCBIfam" id="NF042914">
    <property type="entry name" value="SAV915_dom"/>
    <property type="match status" value="1"/>
</dbReference>
<evidence type="ECO:0000256" key="1">
    <source>
        <dbReference type="SAM" id="MobiDB-lite"/>
    </source>
</evidence>
<dbReference type="EMBL" id="CP163444">
    <property type="protein sequence ID" value="XDQ75343.1"/>
    <property type="molecule type" value="Genomic_DNA"/>
</dbReference>
<protein>
    <submittedName>
        <fullName evidence="3">SAV_915 family protein</fullName>
    </submittedName>
</protein>
<proteinExistence type="predicted"/>
<dbReference type="InterPro" id="IPR009839">
    <property type="entry name" value="SseB_N"/>
</dbReference>